<gene>
    <name evidence="1" type="ORF">FIBSPDRAFT_959635</name>
</gene>
<dbReference type="AlphaFoldDB" id="A0A166D7Z2"/>
<reference evidence="1 2" key="1">
    <citation type="journal article" date="2016" name="Mol. Biol. Evol.">
        <title>Comparative Genomics of Early-Diverging Mushroom-Forming Fungi Provides Insights into the Origins of Lignocellulose Decay Capabilities.</title>
        <authorList>
            <person name="Nagy L.G."/>
            <person name="Riley R."/>
            <person name="Tritt A."/>
            <person name="Adam C."/>
            <person name="Daum C."/>
            <person name="Floudas D."/>
            <person name="Sun H."/>
            <person name="Yadav J.S."/>
            <person name="Pangilinan J."/>
            <person name="Larsson K.H."/>
            <person name="Matsuura K."/>
            <person name="Barry K."/>
            <person name="Labutti K."/>
            <person name="Kuo R."/>
            <person name="Ohm R.A."/>
            <person name="Bhattacharya S.S."/>
            <person name="Shirouzu T."/>
            <person name="Yoshinaga Y."/>
            <person name="Martin F.M."/>
            <person name="Grigoriev I.V."/>
            <person name="Hibbett D.S."/>
        </authorList>
    </citation>
    <scope>NUCLEOTIDE SEQUENCE [LARGE SCALE GENOMIC DNA]</scope>
    <source>
        <strain evidence="1 2">CBS 109695</strain>
    </source>
</reference>
<proteinExistence type="predicted"/>
<dbReference type="EMBL" id="KV417617">
    <property type="protein sequence ID" value="KZP14419.1"/>
    <property type="molecule type" value="Genomic_DNA"/>
</dbReference>
<sequence length="112" mass="13410">MSSPPQFYVTDSVWYLSKSLHAPKRWKLARIISVVDKDMYLLEEQSKEDEVKKCFIVQAERIRGMGSTIEVLLDNNRRRDRGVTFDLQRNQVWYIEARIKQDVEWRSFPDND</sequence>
<dbReference type="Proteomes" id="UP000076532">
    <property type="component" value="Unassembled WGS sequence"/>
</dbReference>
<evidence type="ECO:0000313" key="1">
    <source>
        <dbReference type="EMBL" id="KZP14419.1"/>
    </source>
</evidence>
<keyword evidence="2" id="KW-1185">Reference proteome</keyword>
<evidence type="ECO:0000313" key="2">
    <source>
        <dbReference type="Proteomes" id="UP000076532"/>
    </source>
</evidence>
<name>A0A166D7Z2_9AGAM</name>
<accession>A0A166D7Z2</accession>
<organism evidence="1 2">
    <name type="scientific">Athelia psychrophila</name>
    <dbReference type="NCBI Taxonomy" id="1759441"/>
    <lineage>
        <taxon>Eukaryota</taxon>
        <taxon>Fungi</taxon>
        <taxon>Dikarya</taxon>
        <taxon>Basidiomycota</taxon>
        <taxon>Agaricomycotina</taxon>
        <taxon>Agaricomycetes</taxon>
        <taxon>Agaricomycetidae</taxon>
        <taxon>Atheliales</taxon>
        <taxon>Atheliaceae</taxon>
        <taxon>Athelia</taxon>
    </lineage>
</organism>
<protein>
    <submittedName>
        <fullName evidence="1">Uncharacterized protein</fullName>
    </submittedName>
</protein>